<gene>
    <name evidence="1" type="ORF">OIK40_13935</name>
</gene>
<sequence length="62" mass="6608">MRLFSSDLARNFSIGFVIGTLLVAGANAHEWSEEISPPAHAAVMAKAPQPSAEFVILPESAR</sequence>
<evidence type="ECO:0000313" key="2">
    <source>
        <dbReference type="Proteomes" id="UP001216558"/>
    </source>
</evidence>
<organism evidence="1 2">
    <name type="scientific">Erythrobacter fulvus</name>
    <dbReference type="NCBI Taxonomy" id="2987523"/>
    <lineage>
        <taxon>Bacteria</taxon>
        <taxon>Pseudomonadati</taxon>
        <taxon>Pseudomonadota</taxon>
        <taxon>Alphaproteobacteria</taxon>
        <taxon>Sphingomonadales</taxon>
        <taxon>Erythrobacteraceae</taxon>
        <taxon>Erythrobacter/Porphyrobacter group</taxon>
        <taxon>Erythrobacter</taxon>
    </lineage>
</organism>
<dbReference type="Proteomes" id="UP001216558">
    <property type="component" value="Unassembled WGS sequence"/>
</dbReference>
<reference evidence="1 2" key="1">
    <citation type="submission" date="2022-10" db="EMBL/GenBank/DDBJ databases">
        <title>Erythrobacter sp. sf7 Genome sequencing.</title>
        <authorList>
            <person name="Park S."/>
        </authorList>
    </citation>
    <scope>NUCLEOTIDE SEQUENCE [LARGE SCALE GENOMIC DNA]</scope>
    <source>
        <strain evidence="2">sf7</strain>
    </source>
</reference>
<dbReference type="EMBL" id="JAQQXQ010000013">
    <property type="protein sequence ID" value="MDC8755746.1"/>
    <property type="molecule type" value="Genomic_DNA"/>
</dbReference>
<dbReference type="RefSeq" id="WP_273678958.1">
    <property type="nucleotide sequence ID" value="NZ_JAQQXQ010000013.1"/>
</dbReference>
<keyword evidence="2" id="KW-1185">Reference proteome</keyword>
<evidence type="ECO:0000313" key="1">
    <source>
        <dbReference type="EMBL" id="MDC8755746.1"/>
    </source>
</evidence>
<comment type="caution">
    <text evidence="1">The sequence shown here is derived from an EMBL/GenBank/DDBJ whole genome shotgun (WGS) entry which is preliminary data.</text>
</comment>
<name>A0ABT5JSK8_9SPHN</name>
<accession>A0ABT5JSK8</accession>
<protein>
    <submittedName>
        <fullName evidence="1">Uncharacterized protein</fullName>
    </submittedName>
</protein>
<proteinExistence type="predicted"/>